<feature type="region of interest" description="Disordered" evidence="1">
    <location>
        <begin position="331"/>
        <end position="365"/>
    </location>
</feature>
<feature type="transmembrane region" description="Helical" evidence="2">
    <location>
        <begin position="291"/>
        <end position="313"/>
    </location>
</feature>
<sequence>MDNTKPEAQQQPLVPETEITSDSSASPPPQQQPDISTGVYPAPLQPSTSPEPRSRSRTGSSPPRGPEAETLPADSSRHERMPSVNSLPPKEGQFGLVSSSGQLVCEFRPTPSGEGAPRPQQAPEEQITRATFAAYPEHSPPAILSLSPPPEAAPFSPPAGPTVSSLELAVDYNNYPEVYIPDQQQQEEEQRPDLPPRRTTASPPIPRKSLPMDYSTSSSVGSPPPPAPAYSTPADYQRIGYTGTLDMSTAVATVTPLHMLGDQPDTVDCPFCMRRVETSVKKKASSRTHTWGAILFFSTLFGVVAPYCCDWYVNVEHYCKNCRRKVAQKKFDSTETEALGTRPEHRQVSYFQPAEKPEKKKRFRS</sequence>
<feature type="region of interest" description="Disordered" evidence="1">
    <location>
        <begin position="1"/>
        <end position="162"/>
    </location>
</feature>
<feature type="compositionally biased region" description="Low complexity" evidence="1">
    <location>
        <begin position="46"/>
        <end position="62"/>
    </location>
</feature>
<reference evidence="4 5" key="1">
    <citation type="submission" date="2024-02" db="EMBL/GenBank/DDBJ databases">
        <title>De novo assembly and annotation of 12 fungi associated with fruit tree decline syndrome in Ontario, Canada.</title>
        <authorList>
            <person name="Sulman M."/>
            <person name="Ellouze W."/>
            <person name="Ilyukhin E."/>
        </authorList>
    </citation>
    <scope>NUCLEOTIDE SEQUENCE [LARGE SCALE GENOMIC DNA]</scope>
    <source>
        <strain evidence="4 5">M169</strain>
    </source>
</reference>
<evidence type="ECO:0000259" key="3">
    <source>
        <dbReference type="PROSITE" id="PS51837"/>
    </source>
</evidence>
<comment type="caution">
    <text evidence="4">The sequence shown here is derived from an EMBL/GenBank/DDBJ whole genome shotgun (WGS) entry which is preliminary data.</text>
</comment>
<dbReference type="Pfam" id="PF10601">
    <property type="entry name" value="zf-LITAF-like"/>
    <property type="match status" value="1"/>
</dbReference>
<accession>A0ABR1NTW4</accession>
<evidence type="ECO:0000256" key="1">
    <source>
        <dbReference type="SAM" id="MobiDB-lite"/>
    </source>
</evidence>
<keyword evidence="2" id="KW-1133">Transmembrane helix</keyword>
<feature type="compositionally biased region" description="Pro residues" evidence="1">
    <location>
        <begin position="147"/>
        <end position="160"/>
    </location>
</feature>
<evidence type="ECO:0000313" key="4">
    <source>
        <dbReference type="EMBL" id="KAK7714959.1"/>
    </source>
</evidence>
<evidence type="ECO:0000256" key="2">
    <source>
        <dbReference type="SAM" id="Phobius"/>
    </source>
</evidence>
<gene>
    <name evidence="4" type="ORF">SLS63_011555</name>
</gene>
<dbReference type="EMBL" id="JAKNSF020000111">
    <property type="protein sequence ID" value="KAK7714959.1"/>
    <property type="molecule type" value="Genomic_DNA"/>
</dbReference>
<dbReference type="PROSITE" id="PS51837">
    <property type="entry name" value="LITAF"/>
    <property type="match status" value="1"/>
</dbReference>
<keyword evidence="2" id="KW-0812">Transmembrane</keyword>
<evidence type="ECO:0000313" key="5">
    <source>
        <dbReference type="Proteomes" id="UP001430848"/>
    </source>
</evidence>
<feature type="compositionally biased region" description="Polar residues" evidence="1">
    <location>
        <begin position="1"/>
        <end position="12"/>
    </location>
</feature>
<keyword evidence="5" id="KW-1185">Reference proteome</keyword>
<dbReference type="InterPro" id="IPR006629">
    <property type="entry name" value="LITAF"/>
</dbReference>
<organism evidence="4 5">
    <name type="scientific">Diaporthe eres</name>
    <name type="common">Phomopsis oblonga</name>
    <dbReference type="NCBI Taxonomy" id="83184"/>
    <lineage>
        <taxon>Eukaryota</taxon>
        <taxon>Fungi</taxon>
        <taxon>Dikarya</taxon>
        <taxon>Ascomycota</taxon>
        <taxon>Pezizomycotina</taxon>
        <taxon>Sordariomycetes</taxon>
        <taxon>Sordariomycetidae</taxon>
        <taxon>Diaporthales</taxon>
        <taxon>Diaporthaceae</taxon>
        <taxon>Diaporthe</taxon>
        <taxon>Diaporthe eres species complex</taxon>
    </lineage>
</organism>
<dbReference type="SMART" id="SM00714">
    <property type="entry name" value="LITAF"/>
    <property type="match status" value="1"/>
</dbReference>
<feature type="domain" description="LITAF" evidence="3">
    <location>
        <begin position="249"/>
        <end position="331"/>
    </location>
</feature>
<protein>
    <recommendedName>
        <fullName evidence="3">LITAF domain-containing protein</fullName>
    </recommendedName>
</protein>
<dbReference type="Proteomes" id="UP001430848">
    <property type="component" value="Unassembled WGS sequence"/>
</dbReference>
<keyword evidence="2" id="KW-0472">Membrane</keyword>
<proteinExistence type="predicted"/>
<name>A0ABR1NTW4_DIAER</name>
<feature type="region of interest" description="Disordered" evidence="1">
    <location>
        <begin position="179"/>
        <end position="232"/>
    </location>
</feature>